<evidence type="ECO:0000313" key="2">
    <source>
        <dbReference type="Proteomes" id="UP000298787"/>
    </source>
</evidence>
<dbReference type="Proteomes" id="UP000298787">
    <property type="component" value="Chromosome 9"/>
</dbReference>
<keyword evidence="2" id="KW-1185">Reference proteome</keyword>
<organism evidence="1 2">
    <name type="scientific">Collichthys lucidus</name>
    <name type="common">Big head croaker</name>
    <name type="synonym">Sciaena lucida</name>
    <dbReference type="NCBI Taxonomy" id="240159"/>
    <lineage>
        <taxon>Eukaryota</taxon>
        <taxon>Metazoa</taxon>
        <taxon>Chordata</taxon>
        <taxon>Craniata</taxon>
        <taxon>Vertebrata</taxon>
        <taxon>Euteleostomi</taxon>
        <taxon>Actinopterygii</taxon>
        <taxon>Neopterygii</taxon>
        <taxon>Teleostei</taxon>
        <taxon>Neoteleostei</taxon>
        <taxon>Acanthomorphata</taxon>
        <taxon>Eupercaria</taxon>
        <taxon>Sciaenidae</taxon>
        <taxon>Collichthys</taxon>
    </lineage>
</organism>
<dbReference type="InterPro" id="IPR043721">
    <property type="entry name" value="DUF5662"/>
</dbReference>
<dbReference type="AlphaFoldDB" id="A0A4U5ULX0"/>
<dbReference type="EMBL" id="CM014086">
    <property type="protein sequence ID" value="TKS75739.1"/>
    <property type="molecule type" value="Genomic_DNA"/>
</dbReference>
<dbReference type="Pfam" id="PF18907">
    <property type="entry name" value="DUF5662"/>
    <property type="match status" value="1"/>
</dbReference>
<proteinExistence type="predicted"/>
<reference evidence="1 2" key="1">
    <citation type="submission" date="2019-01" db="EMBL/GenBank/DDBJ databases">
        <title>Genome Assembly of Collichthys lucidus.</title>
        <authorList>
            <person name="Cai M."/>
            <person name="Xiao S."/>
        </authorList>
    </citation>
    <scope>NUCLEOTIDE SEQUENCE [LARGE SCALE GENOMIC DNA]</scope>
    <source>
        <strain evidence="1">JT15FE1705JMU</strain>
        <tissue evidence="1">Muscle</tissue>
    </source>
</reference>
<evidence type="ECO:0000313" key="1">
    <source>
        <dbReference type="EMBL" id="TKS75739.1"/>
    </source>
</evidence>
<sequence length="636" mass="71256">MASSRIRASDKGAPQKPAPLIPEYRKYIYKPALMTTAAQEITKSARTKKVKINFPTTPYATTKLVHALCSAAKANVWDSECEKILAERLPLREHHKAFLSHNMFVTMIGAVVARALEQGTRGCEDAPDLLANRHFVRSIACHDSSKTSTIEAAAYSGIMAVHLEKEALVSNAKKPHGQKDASCSLNKLYTDIEALTTAMANFGFKHHYENNPHHPEHFHEGEMGDMNLVEAIVDGLACIFERNKTHTDVHSWLSLYYIDRFKGRNKASARKIMEALKLHITGADYKALEDFRRSIFTVIGESVPWSRVVMTECCDPRTESDVFVFPKLDFGRRKMDASELEQALVPQLRLHSTNETGTTHPNPQKANGDLFATDYQTCRLEAVAWLAELVPPHREFNRKGHPVFMPAVNVMDRYITVCVDSGEDPRQLLKDIGNIRLACLSLSLKMNAVNTEINLSALAERNGSQASVQGVEEAESRILTKLHGALFPDNAKNMISILCKYLILKHISRSVSRSPLSDLDRGVAHKAAEVHTKIALDLKLLRFQRWKCIAVCCLLGAIDVCTNDPSEMIYLEDELMALMEKLKPGEFTREELHDLKGLLTVGCVVCSSSFHRRVRRYLLDVSSMSCTECRIAVPME</sequence>
<name>A0A4U5ULX0_COLLU</name>
<accession>A0A4U5ULX0</accession>
<protein>
    <submittedName>
        <fullName evidence="1">Uncharacterized protein</fullName>
    </submittedName>
</protein>
<gene>
    <name evidence="1" type="ORF">D9C73_010100</name>
</gene>
<dbReference type="Gene3D" id="1.10.472.10">
    <property type="entry name" value="Cyclin-like"/>
    <property type="match status" value="2"/>
</dbReference>